<sequence>MPSPSLPFSLTVHNHHHHYPLKAPIPYSFIRNIIIIIHQPFAPHAAASDDDHHLHHHKHHTTAQAQEEDDEEHSQGRSKVAAASLMRMRKTLLCLVNKPKIWRLMNNSLAFGFFLLVEDLVSCITQIMKVVILSIRESLILFKRHSSDVAAKLIPGVLVKIDLWHILLFPSHSNFCTWSIFNFNAYSVACVLMFNLQQDDFPVDTHIFEIAKTMGWVPSVADKNKSYIHLNQRIPNELKFDLNSLLYTNGKLCRKCSGKKGNKQGKKCDDNSCPLLNYDKESIEL</sequence>
<proteinExistence type="predicted"/>
<dbReference type="AlphaFoldDB" id="A0A445G4D3"/>
<dbReference type="EMBL" id="QZWG01000017">
    <property type="protein sequence ID" value="RZB56050.1"/>
    <property type="molecule type" value="Genomic_DNA"/>
</dbReference>
<dbReference type="InterPro" id="IPR023170">
    <property type="entry name" value="HhH_base_excis_C"/>
</dbReference>
<dbReference type="Gene3D" id="1.10.1670.10">
    <property type="entry name" value="Helix-hairpin-Helix base-excision DNA repair enzymes (C-terminal)"/>
    <property type="match status" value="1"/>
</dbReference>
<accession>A0A445G4D3</accession>
<dbReference type="InterPro" id="IPR011257">
    <property type="entry name" value="DNA_glycosylase"/>
</dbReference>
<organism evidence="2 3">
    <name type="scientific">Glycine soja</name>
    <name type="common">Wild soybean</name>
    <dbReference type="NCBI Taxonomy" id="3848"/>
    <lineage>
        <taxon>Eukaryota</taxon>
        <taxon>Viridiplantae</taxon>
        <taxon>Streptophyta</taxon>
        <taxon>Embryophyta</taxon>
        <taxon>Tracheophyta</taxon>
        <taxon>Spermatophyta</taxon>
        <taxon>Magnoliopsida</taxon>
        <taxon>eudicotyledons</taxon>
        <taxon>Gunneridae</taxon>
        <taxon>Pentapetalae</taxon>
        <taxon>rosids</taxon>
        <taxon>fabids</taxon>
        <taxon>Fabales</taxon>
        <taxon>Fabaceae</taxon>
        <taxon>Papilionoideae</taxon>
        <taxon>50 kb inversion clade</taxon>
        <taxon>NPAAA clade</taxon>
        <taxon>indigoferoid/millettioid clade</taxon>
        <taxon>Phaseoleae</taxon>
        <taxon>Glycine</taxon>
        <taxon>Glycine subgen. Soja</taxon>
    </lineage>
</organism>
<reference evidence="2 3" key="1">
    <citation type="submission" date="2018-09" db="EMBL/GenBank/DDBJ databases">
        <title>A high-quality reference genome of wild soybean provides a powerful tool to mine soybean genomes.</title>
        <authorList>
            <person name="Xie M."/>
            <person name="Chung C.Y.L."/>
            <person name="Li M.-W."/>
            <person name="Wong F.-L."/>
            <person name="Chan T.-F."/>
            <person name="Lam H.-M."/>
        </authorList>
    </citation>
    <scope>NUCLEOTIDE SEQUENCE [LARGE SCALE GENOMIC DNA]</scope>
    <source>
        <strain evidence="3">cv. W05</strain>
        <tissue evidence="2">Hypocotyl of etiolated seedlings</tissue>
    </source>
</reference>
<dbReference type="SUPFAM" id="SSF48150">
    <property type="entry name" value="DNA-glycosylase"/>
    <property type="match status" value="1"/>
</dbReference>
<evidence type="ECO:0000313" key="2">
    <source>
        <dbReference type="EMBL" id="RZB56050.1"/>
    </source>
</evidence>
<gene>
    <name evidence="2" type="ORF">D0Y65_045336</name>
</gene>
<dbReference type="PANTHER" id="PTHR47203">
    <property type="match status" value="1"/>
</dbReference>
<evidence type="ECO:0000313" key="3">
    <source>
        <dbReference type="Proteomes" id="UP000289340"/>
    </source>
</evidence>
<dbReference type="GO" id="GO:0003824">
    <property type="term" value="F:catalytic activity"/>
    <property type="evidence" value="ECO:0007669"/>
    <property type="project" value="InterPro"/>
</dbReference>
<protein>
    <submittedName>
        <fullName evidence="2">Putative DNA glycosylase</fullName>
    </submittedName>
</protein>
<name>A0A445G4D3_GLYSO</name>
<dbReference type="PANTHER" id="PTHR47203:SF1">
    <property type="entry name" value="HYPOTHETICAL BASE EXCISION DNA REPAIR PROTEIN (EUROFUNG)"/>
    <property type="match status" value="1"/>
</dbReference>
<keyword evidence="3" id="KW-1185">Reference proteome</keyword>
<evidence type="ECO:0000256" key="1">
    <source>
        <dbReference type="SAM" id="MobiDB-lite"/>
    </source>
</evidence>
<dbReference type="GO" id="GO:0006281">
    <property type="term" value="P:DNA repair"/>
    <property type="evidence" value="ECO:0007669"/>
    <property type="project" value="InterPro"/>
</dbReference>
<feature type="region of interest" description="Disordered" evidence="1">
    <location>
        <begin position="46"/>
        <end position="80"/>
    </location>
</feature>
<comment type="caution">
    <text evidence="2">The sequence shown here is derived from an EMBL/GenBank/DDBJ whole genome shotgun (WGS) entry which is preliminary data.</text>
</comment>
<dbReference type="Proteomes" id="UP000289340">
    <property type="component" value="Chromosome 17"/>
</dbReference>